<reference evidence="3 4" key="1">
    <citation type="journal article" date="2020" name="Genome Biol. Evol.">
        <title>Comparative Genomics Underlines Multiple Roles of Profftella, an Obligate Symbiont of Psyllids: Providing Toxins, Vitamins, and Carotenoids.</title>
        <authorList>
            <person name="Nakabachi A."/>
            <person name="Piel J."/>
            <person name="Malenovsky I."/>
            <person name="Hirose Y."/>
        </authorList>
    </citation>
    <scope>NUCLEOTIDE SEQUENCE [LARGE SCALE GENOMIC DNA]</scope>
    <source>
        <strain evidence="3 4">Dco</strain>
    </source>
</reference>
<accession>A0A7R6VY86</accession>
<dbReference type="InterPro" id="IPR050472">
    <property type="entry name" value="Anth_synth/Amidotransfase"/>
</dbReference>
<dbReference type="PANTHER" id="PTHR43418:SF4">
    <property type="entry name" value="MULTIFUNCTIONAL TRYPTOPHAN BIOSYNTHESIS PROTEIN"/>
    <property type="match status" value="1"/>
</dbReference>
<dbReference type="PRINTS" id="PR00096">
    <property type="entry name" value="GATASE"/>
</dbReference>
<evidence type="ECO:0000256" key="1">
    <source>
        <dbReference type="ARBA" id="ARBA00022962"/>
    </source>
</evidence>
<evidence type="ECO:0000313" key="3">
    <source>
        <dbReference type="EMBL" id="BCG49262.1"/>
    </source>
</evidence>
<dbReference type="SUPFAM" id="SSF52317">
    <property type="entry name" value="Class I glutamine amidotransferase-like"/>
    <property type="match status" value="1"/>
</dbReference>
<evidence type="ECO:0000313" key="4">
    <source>
        <dbReference type="Proteomes" id="UP000595596"/>
    </source>
</evidence>
<dbReference type="InterPro" id="IPR029062">
    <property type="entry name" value="Class_I_gatase-like"/>
</dbReference>
<dbReference type="GO" id="GO:0004049">
    <property type="term" value="F:anthranilate synthase activity"/>
    <property type="evidence" value="ECO:0007669"/>
    <property type="project" value="TreeGrafter"/>
</dbReference>
<dbReference type="GO" id="GO:0000162">
    <property type="term" value="P:L-tryptophan biosynthetic process"/>
    <property type="evidence" value="ECO:0007669"/>
    <property type="project" value="TreeGrafter"/>
</dbReference>
<dbReference type="AlphaFoldDB" id="A0A7R6VY86"/>
<protein>
    <submittedName>
        <fullName evidence="3">Anthranilate synthase component II</fullName>
    </submittedName>
</protein>
<dbReference type="EMBL" id="AP023214">
    <property type="protein sequence ID" value="BCG49262.1"/>
    <property type="molecule type" value="Genomic_DNA"/>
</dbReference>
<sequence>MILFLDNYDSFSNNILKKINLKNLILNLLNLNIKKINLNYFIEKIIIFGPGPGNIENSNLNTIIIDKFLGKKKFLGVCLGHQIISCYFGYKLYKLNIINHGELKKVVFYIKKYRLFIIKKFIFYNSLSCLGLNNFLILSKNNFEIFIIKNLFLKAKSFQFHSESIMSYRNILL</sequence>
<gene>
    <name evidence="3" type="primary">trpG</name>
    <name evidence="3" type="ORF">CRDco_0420</name>
</gene>
<dbReference type="RefSeq" id="WP_201329551.1">
    <property type="nucleotide sequence ID" value="NZ_AP023214.1"/>
</dbReference>
<dbReference type="Proteomes" id="UP000595596">
    <property type="component" value="Chromosome"/>
</dbReference>
<keyword evidence="1" id="KW-0315">Glutamine amidotransferase</keyword>
<dbReference type="Gene3D" id="3.40.50.880">
    <property type="match status" value="1"/>
</dbReference>
<name>A0A7R6VY86_CARRU</name>
<organism evidence="3 4">
    <name type="scientific">Candidatus Carsonella ruddii</name>
    <name type="common">Diaphorina cf. continua</name>
    <dbReference type="NCBI Taxonomy" id="2661587"/>
    <lineage>
        <taxon>Bacteria</taxon>
        <taxon>Pseudomonadati</taxon>
        <taxon>Pseudomonadota</taxon>
        <taxon>Gammaproteobacteria</taxon>
        <taxon>Oceanospirillales</taxon>
        <taxon>Halomonadaceae</taxon>
        <taxon>Zymobacter group</taxon>
        <taxon>Candidatus Carsonella</taxon>
    </lineage>
</organism>
<evidence type="ECO:0000259" key="2">
    <source>
        <dbReference type="Pfam" id="PF00117"/>
    </source>
</evidence>
<dbReference type="KEGG" id="crr:CRDco_0420"/>
<proteinExistence type="predicted"/>
<dbReference type="GO" id="GO:0005829">
    <property type="term" value="C:cytosol"/>
    <property type="evidence" value="ECO:0007669"/>
    <property type="project" value="TreeGrafter"/>
</dbReference>
<dbReference type="PROSITE" id="PS51273">
    <property type="entry name" value="GATASE_TYPE_1"/>
    <property type="match status" value="1"/>
</dbReference>
<dbReference type="Pfam" id="PF00117">
    <property type="entry name" value="GATase"/>
    <property type="match status" value="1"/>
</dbReference>
<feature type="domain" description="Glutamine amidotransferase" evidence="2">
    <location>
        <begin position="4"/>
        <end position="167"/>
    </location>
</feature>
<dbReference type="PRINTS" id="PR00097">
    <property type="entry name" value="ANTSNTHASEII"/>
</dbReference>
<keyword evidence="4" id="KW-1185">Reference proteome</keyword>
<dbReference type="PANTHER" id="PTHR43418">
    <property type="entry name" value="MULTIFUNCTIONAL TRYPTOPHAN BIOSYNTHESIS PROTEIN-RELATED"/>
    <property type="match status" value="1"/>
</dbReference>
<dbReference type="InterPro" id="IPR017926">
    <property type="entry name" value="GATASE"/>
</dbReference>